<accession>A0A913XDD4</accession>
<dbReference type="PROSITE" id="PS00063">
    <property type="entry name" value="ALDOKETO_REDUCTASE_3"/>
    <property type="match status" value="1"/>
</dbReference>
<evidence type="ECO:0000313" key="8">
    <source>
        <dbReference type="Proteomes" id="UP000887567"/>
    </source>
</evidence>
<dbReference type="GeneID" id="110241225"/>
<evidence type="ECO:0000256" key="3">
    <source>
        <dbReference type="PIRSR" id="PIRSR000097-1"/>
    </source>
</evidence>
<feature type="domain" description="NADP-dependent oxidoreductase" evidence="6">
    <location>
        <begin position="32"/>
        <end position="266"/>
    </location>
</feature>
<dbReference type="SUPFAM" id="SSF51430">
    <property type="entry name" value="NAD(P)-linked oxidoreductase"/>
    <property type="match status" value="1"/>
</dbReference>
<name>A0A913XDD4_EXADI</name>
<dbReference type="PIRSF" id="PIRSF000097">
    <property type="entry name" value="AKR"/>
    <property type="match status" value="1"/>
</dbReference>
<feature type="binding site" evidence="4">
    <location>
        <position position="117"/>
    </location>
    <ligand>
        <name>substrate</name>
    </ligand>
</feature>
<dbReference type="AlphaFoldDB" id="A0A913XDD4"/>
<dbReference type="Proteomes" id="UP000887567">
    <property type="component" value="Unplaced"/>
</dbReference>
<proteinExistence type="inferred from homology"/>
<protein>
    <recommendedName>
        <fullName evidence="6">NADP-dependent oxidoreductase domain-containing protein</fullName>
    </recommendedName>
</protein>
<dbReference type="EnsemblMetazoa" id="XM_021047081.2">
    <property type="protein sequence ID" value="XP_020902740.1"/>
    <property type="gene ID" value="LOC110241225"/>
</dbReference>
<dbReference type="PROSITE" id="PS00798">
    <property type="entry name" value="ALDOKETO_REDUCTASE_1"/>
    <property type="match status" value="1"/>
</dbReference>
<dbReference type="OMA" id="YYENETE"/>
<dbReference type="PANTHER" id="PTHR43827:SF13">
    <property type="entry name" value="ALDO_KETO REDUCTASE FAMILY PROTEIN"/>
    <property type="match status" value="1"/>
</dbReference>
<dbReference type="InterPro" id="IPR020471">
    <property type="entry name" value="AKR"/>
</dbReference>
<dbReference type="Pfam" id="PF00248">
    <property type="entry name" value="Aldo_ket_red"/>
    <property type="match status" value="1"/>
</dbReference>
<reference evidence="7" key="1">
    <citation type="submission" date="2022-11" db="UniProtKB">
        <authorList>
            <consortium name="EnsemblMetazoa"/>
        </authorList>
    </citation>
    <scope>IDENTIFICATION</scope>
</reference>
<keyword evidence="8" id="KW-1185">Reference proteome</keyword>
<evidence type="ECO:0000256" key="4">
    <source>
        <dbReference type="PIRSR" id="PIRSR000097-2"/>
    </source>
</evidence>
<dbReference type="InterPro" id="IPR036812">
    <property type="entry name" value="NAD(P)_OxRdtase_dom_sf"/>
</dbReference>
<dbReference type="OrthoDB" id="416253at2759"/>
<dbReference type="InterPro" id="IPR018170">
    <property type="entry name" value="Aldo/ket_reductase_CS"/>
</dbReference>
<dbReference type="PRINTS" id="PR00069">
    <property type="entry name" value="ALDKETRDTASE"/>
</dbReference>
<evidence type="ECO:0000313" key="7">
    <source>
        <dbReference type="EnsemblMetazoa" id="XP_020902740.1"/>
    </source>
</evidence>
<dbReference type="PANTHER" id="PTHR43827">
    <property type="entry name" value="2,5-DIKETO-D-GLUCONIC ACID REDUCTASE"/>
    <property type="match status" value="1"/>
</dbReference>
<dbReference type="CDD" id="cd19071">
    <property type="entry name" value="AKR_AKR1-5-like"/>
    <property type="match status" value="1"/>
</dbReference>
<feature type="active site" description="Proton donor" evidence="3">
    <location>
        <position position="59"/>
    </location>
</feature>
<sequence>MSNLTIEGHGFGRTITLNDGYRIPMFGLGLFRCEPKQAVDITAESLQKGYRLLDTAVFYGNEKEVGEGVRKSGIKRENVYVVTKVNDRQHGYEEAVQGVKESIEKFGMDYIDLVLIHSPKPGKLLATYDGLLKVKQEGLVRSVGVSNFGVNHLEEMRKAGKPTPSVNQFELNCFWRKEELVKYCHEHGIAVMGFSPIFRNKKHDHPVLNDIAKRYNKSVAQLMIRWSFQKDYITIPKSSNPVRIVENANIFDFVISDEDMKILDSLPAERCVFPTDITEMPWLG</sequence>
<dbReference type="InterPro" id="IPR023210">
    <property type="entry name" value="NADP_OxRdtase_dom"/>
</dbReference>
<evidence type="ECO:0000256" key="2">
    <source>
        <dbReference type="ARBA" id="ARBA00023002"/>
    </source>
</evidence>
<dbReference type="FunFam" id="3.20.20.100:FF:000015">
    <property type="entry name" value="Oxidoreductase, aldo/keto reductase family"/>
    <property type="match status" value="1"/>
</dbReference>
<dbReference type="GO" id="GO:0016491">
    <property type="term" value="F:oxidoreductase activity"/>
    <property type="evidence" value="ECO:0007669"/>
    <property type="project" value="UniProtKB-KW"/>
</dbReference>
<dbReference type="RefSeq" id="XP_020902740.1">
    <property type="nucleotide sequence ID" value="XM_021047081.2"/>
</dbReference>
<dbReference type="PROSITE" id="PS00062">
    <property type="entry name" value="ALDOKETO_REDUCTASE_2"/>
    <property type="match status" value="1"/>
</dbReference>
<keyword evidence="2" id="KW-0560">Oxidoreductase</keyword>
<evidence type="ECO:0000259" key="6">
    <source>
        <dbReference type="Pfam" id="PF00248"/>
    </source>
</evidence>
<comment type="similarity">
    <text evidence="1">Belongs to the aldo/keto reductase family.</text>
</comment>
<evidence type="ECO:0000256" key="1">
    <source>
        <dbReference type="ARBA" id="ARBA00007905"/>
    </source>
</evidence>
<evidence type="ECO:0000256" key="5">
    <source>
        <dbReference type="PIRSR" id="PIRSR000097-3"/>
    </source>
</evidence>
<dbReference type="Gene3D" id="3.20.20.100">
    <property type="entry name" value="NADP-dependent oxidoreductase domain"/>
    <property type="match status" value="1"/>
</dbReference>
<feature type="site" description="Lowers pKa of active site Tyr" evidence="5">
    <location>
        <position position="84"/>
    </location>
</feature>
<organism evidence="7 8">
    <name type="scientific">Exaiptasia diaphana</name>
    <name type="common">Tropical sea anemone</name>
    <name type="synonym">Aiptasia pulchella</name>
    <dbReference type="NCBI Taxonomy" id="2652724"/>
    <lineage>
        <taxon>Eukaryota</taxon>
        <taxon>Metazoa</taxon>
        <taxon>Cnidaria</taxon>
        <taxon>Anthozoa</taxon>
        <taxon>Hexacorallia</taxon>
        <taxon>Actiniaria</taxon>
        <taxon>Aiptasiidae</taxon>
        <taxon>Exaiptasia</taxon>
    </lineage>
</organism>